<dbReference type="InterPro" id="IPR012902">
    <property type="entry name" value="N_methyl_site"/>
</dbReference>
<evidence type="ECO:0000256" key="10">
    <source>
        <dbReference type="ARBA" id="ARBA00030775"/>
    </source>
</evidence>
<organism evidence="12 13">
    <name type="scientific">Pseudomonas knackmussii</name>
    <dbReference type="NCBI Taxonomy" id="65741"/>
    <lineage>
        <taxon>Bacteria</taxon>
        <taxon>Pseudomonadati</taxon>
        <taxon>Pseudomonadota</taxon>
        <taxon>Gammaproteobacteria</taxon>
        <taxon>Pseudomonadales</taxon>
        <taxon>Pseudomonadaceae</taxon>
        <taxon>Pseudomonas</taxon>
    </lineage>
</organism>
<sequence>MKRHSGFTLIELMITLAVLAIVLGIAMPAISDFAIKQRVSSKTNEMMLSLAFARSEALKLNRDVRVMPSTGSAAGWSDGWCVGPATINNCNHAEVVRVFSPANGVSITSSGIANPPILVFRRDGTTPQGNAALAITSPNLNATGSSARCITLNPQGRAEVRKVTRDNGC</sequence>
<comment type="subcellular location">
    <subcellularLocation>
        <location evidence="1">Cell inner membrane</location>
        <topology evidence="1">Single-pass membrane protein</topology>
    </subcellularLocation>
</comment>
<protein>
    <recommendedName>
        <fullName evidence="2">Type II secretion system protein H</fullName>
    </recommendedName>
    <alternativeName>
        <fullName evidence="10">General secretion pathway protein H</fullName>
    </alternativeName>
</protein>
<accession>A0ABY4KRG5</accession>
<keyword evidence="13" id="KW-1185">Reference proteome</keyword>
<keyword evidence="4" id="KW-0488">Methylation</keyword>
<dbReference type="Pfam" id="PF07963">
    <property type="entry name" value="N_methyl"/>
    <property type="match status" value="1"/>
</dbReference>
<dbReference type="InterPro" id="IPR045584">
    <property type="entry name" value="Pilin-like"/>
</dbReference>
<dbReference type="PROSITE" id="PS00409">
    <property type="entry name" value="PROKAR_NTER_METHYL"/>
    <property type="match status" value="1"/>
</dbReference>
<keyword evidence="8" id="KW-0472">Membrane</keyword>
<keyword evidence="5" id="KW-0997">Cell inner membrane</keyword>
<reference evidence="12 13" key="1">
    <citation type="submission" date="2022-04" db="EMBL/GenBank/DDBJ databases">
        <title>Pseudomonas knackmussii B09-2.</title>
        <authorList>
            <person name="Deng Y."/>
        </authorList>
    </citation>
    <scope>NUCLEOTIDE SEQUENCE [LARGE SCALE GENOMIC DNA]</scope>
    <source>
        <strain evidence="12 13">B09-2</strain>
    </source>
</reference>
<dbReference type="Pfam" id="PF12019">
    <property type="entry name" value="GspH"/>
    <property type="match status" value="1"/>
</dbReference>
<name>A0ABY4KRG5_9PSED</name>
<evidence type="ECO:0000256" key="5">
    <source>
        <dbReference type="ARBA" id="ARBA00022519"/>
    </source>
</evidence>
<evidence type="ECO:0000313" key="12">
    <source>
        <dbReference type="EMBL" id="UPQ83461.1"/>
    </source>
</evidence>
<dbReference type="SUPFAM" id="SSF54523">
    <property type="entry name" value="Pili subunits"/>
    <property type="match status" value="1"/>
</dbReference>
<dbReference type="NCBIfam" id="TIGR02532">
    <property type="entry name" value="IV_pilin_GFxxxE"/>
    <property type="match status" value="1"/>
</dbReference>
<gene>
    <name evidence="12" type="ORF">M0M42_03365</name>
</gene>
<evidence type="ECO:0000256" key="4">
    <source>
        <dbReference type="ARBA" id="ARBA00022481"/>
    </source>
</evidence>
<feature type="domain" description="General secretion pathway GspH" evidence="11">
    <location>
        <begin position="43"/>
        <end position="156"/>
    </location>
</feature>
<evidence type="ECO:0000256" key="7">
    <source>
        <dbReference type="ARBA" id="ARBA00022989"/>
    </source>
</evidence>
<comment type="similarity">
    <text evidence="9">Belongs to the GSP H family.</text>
</comment>
<keyword evidence="3" id="KW-1003">Cell membrane</keyword>
<evidence type="ECO:0000256" key="6">
    <source>
        <dbReference type="ARBA" id="ARBA00022692"/>
    </source>
</evidence>
<evidence type="ECO:0000256" key="9">
    <source>
        <dbReference type="ARBA" id="ARBA00025772"/>
    </source>
</evidence>
<dbReference type="InterPro" id="IPR022346">
    <property type="entry name" value="T2SS_GspH"/>
</dbReference>
<keyword evidence="7" id="KW-1133">Transmembrane helix</keyword>
<evidence type="ECO:0000256" key="8">
    <source>
        <dbReference type="ARBA" id="ARBA00023136"/>
    </source>
</evidence>
<proteinExistence type="inferred from homology"/>
<evidence type="ECO:0000256" key="3">
    <source>
        <dbReference type="ARBA" id="ARBA00022475"/>
    </source>
</evidence>
<evidence type="ECO:0000256" key="1">
    <source>
        <dbReference type="ARBA" id="ARBA00004377"/>
    </source>
</evidence>
<dbReference type="Proteomes" id="UP000831189">
    <property type="component" value="Chromosome"/>
</dbReference>
<evidence type="ECO:0000256" key="2">
    <source>
        <dbReference type="ARBA" id="ARBA00021549"/>
    </source>
</evidence>
<dbReference type="EMBL" id="CP096208">
    <property type="protein sequence ID" value="UPQ83461.1"/>
    <property type="molecule type" value="Genomic_DNA"/>
</dbReference>
<keyword evidence="6" id="KW-0812">Transmembrane</keyword>
<evidence type="ECO:0000313" key="13">
    <source>
        <dbReference type="Proteomes" id="UP000831189"/>
    </source>
</evidence>
<dbReference type="Gene3D" id="3.55.40.10">
    <property type="entry name" value="minor pseudopilin epsh domain"/>
    <property type="match status" value="1"/>
</dbReference>
<evidence type="ECO:0000259" key="11">
    <source>
        <dbReference type="Pfam" id="PF12019"/>
    </source>
</evidence>